<organism evidence="1">
    <name type="scientific">Anguilla anguilla</name>
    <name type="common">European freshwater eel</name>
    <name type="synonym">Muraena anguilla</name>
    <dbReference type="NCBI Taxonomy" id="7936"/>
    <lineage>
        <taxon>Eukaryota</taxon>
        <taxon>Metazoa</taxon>
        <taxon>Chordata</taxon>
        <taxon>Craniata</taxon>
        <taxon>Vertebrata</taxon>
        <taxon>Euteleostomi</taxon>
        <taxon>Actinopterygii</taxon>
        <taxon>Neopterygii</taxon>
        <taxon>Teleostei</taxon>
        <taxon>Anguilliformes</taxon>
        <taxon>Anguillidae</taxon>
        <taxon>Anguilla</taxon>
    </lineage>
</organism>
<name>A0A0E9TUH5_ANGAN</name>
<accession>A0A0E9TUH5</accession>
<reference evidence="1" key="2">
    <citation type="journal article" date="2015" name="Fish Shellfish Immunol.">
        <title>Early steps in the European eel (Anguilla anguilla)-Vibrio vulnificus interaction in the gills: Role of the RtxA13 toxin.</title>
        <authorList>
            <person name="Callol A."/>
            <person name="Pajuelo D."/>
            <person name="Ebbesson L."/>
            <person name="Teles M."/>
            <person name="MacKenzie S."/>
            <person name="Amaro C."/>
        </authorList>
    </citation>
    <scope>NUCLEOTIDE SEQUENCE</scope>
</reference>
<dbReference type="EMBL" id="GBXM01052017">
    <property type="protein sequence ID" value="JAH56560.1"/>
    <property type="molecule type" value="Transcribed_RNA"/>
</dbReference>
<protein>
    <submittedName>
        <fullName evidence="1">Uncharacterized protein</fullName>
    </submittedName>
</protein>
<sequence>MAAMLHRSPVMLPGYRSEMVGCFQCT</sequence>
<dbReference type="AlphaFoldDB" id="A0A0E9TUH5"/>
<evidence type="ECO:0000313" key="1">
    <source>
        <dbReference type="EMBL" id="JAH56560.1"/>
    </source>
</evidence>
<proteinExistence type="predicted"/>
<reference evidence="1" key="1">
    <citation type="submission" date="2014-11" db="EMBL/GenBank/DDBJ databases">
        <authorList>
            <person name="Amaro Gonzalez C."/>
        </authorList>
    </citation>
    <scope>NUCLEOTIDE SEQUENCE</scope>
</reference>